<evidence type="ECO:0000313" key="1">
    <source>
        <dbReference type="EMBL" id="WVT03652.1"/>
    </source>
</evidence>
<gene>
    <name evidence="1" type="ORF">RB548_19610</name>
</gene>
<proteinExistence type="predicted"/>
<evidence type="ECO:0000313" key="2">
    <source>
        <dbReference type="Proteomes" id="UP001432360"/>
    </source>
</evidence>
<keyword evidence="2" id="KW-1185">Reference proteome</keyword>
<reference evidence="1" key="1">
    <citation type="submission" date="2023-08" db="EMBL/GenBank/DDBJ databases">
        <title>Complete genome sequence of Sinorhizobium chiapanecum ITTG S70 isolated from Acaciella angustissima nodules in Chiapas-Mexico.</title>
        <authorList>
            <person name="Rincon-Rosales R."/>
            <person name="Rogel M.A."/>
            <person name="Rincon-Medina C.I."/>
            <person name="Guerrero G."/>
            <person name="Manzano-Gomez L.A."/>
            <person name="Lopez-Lopez A."/>
            <person name="Rincon Molina F.A."/>
            <person name="Martinez-Romero E."/>
        </authorList>
    </citation>
    <scope>NUCLEOTIDE SEQUENCE</scope>
    <source>
        <strain evidence="1">ITTG S70</strain>
    </source>
</reference>
<dbReference type="RefSeq" id="WP_331372862.1">
    <property type="nucleotide sequence ID" value="NZ_CP133148.1"/>
</dbReference>
<sequence>MTAVANFDPISGDTPYAIKEEGFELTFAAIDFAANKAQLIGNQGAADVYAARAFGSTLFIEQTPSGNTNMTTIINADTNGRIRAVTSRHVVWPHGGAVVSQMSGTCIAKS</sequence>
<protein>
    <submittedName>
        <fullName evidence="1">Uncharacterized protein</fullName>
    </submittedName>
</protein>
<organism evidence="1 2">
    <name type="scientific">Sinorhizobium chiapasense</name>
    <dbReference type="NCBI Taxonomy" id="501572"/>
    <lineage>
        <taxon>Bacteria</taxon>
        <taxon>Pseudomonadati</taxon>
        <taxon>Pseudomonadota</taxon>
        <taxon>Alphaproteobacteria</taxon>
        <taxon>Hyphomicrobiales</taxon>
        <taxon>Rhizobiaceae</taxon>
        <taxon>Sinorhizobium/Ensifer group</taxon>
        <taxon>Sinorhizobium</taxon>
    </lineage>
</organism>
<accession>A0ABZ2B821</accession>
<dbReference type="Proteomes" id="UP001432360">
    <property type="component" value="Chromosome"/>
</dbReference>
<dbReference type="EMBL" id="CP133148">
    <property type="protein sequence ID" value="WVT03652.1"/>
    <property type="molecule type" value="Genomic_DNA"/>
</dbReference>
<name>A0ABZ2B821_9HYPH</name>